<evidence type="ECO:0000256" key="2">
    <source>
        <dbReference type="ARBA" id="ARBA00005005"/>
    </source>
</evidence>
<dbReference type="InterPro" id="IPR029069">
    <property type="entry name" value="HotDog_dom_sf"/>
</dbReference>
<evidence type="ECO:0000313" key="23">
    <source>
        <dbReference type="EMBL" id="KKA28616.1"/>
    </source>
</evidence>
<dbReference type="FunFam" id="3.10.129.10:FF:000013">
    <property type="entry name" value="Peroxisomal multifunctional enzyme type 2"/>
    <property type="match status" value="1"/>
</dbReference>
<dbReference type="Gene3D" id="3.10.129.10">
    <property type="entry name" value="Hotdog Thioesterase"/>
    <property type="match status" value="1"/>
</dbReference>
<keyword evidence="9" id="KW-0521">NADP</keyword>
<dbReference type="PANTHER" id="PTHR45024">
    <property type="entry name" value="DEHYDROGENASES, SHORT CHAIN"/>
    <property type="match status" value="1"/>
</dbReference>
<dbReference type="Pfam" id="PF22622">
    <property type="entry name" value="MFE-2_hydrat-2_N"/>
    <property type="match status" value="1"/>
</dbReference>
<dbReference type="PRINTS" id="PR00081">
    <property type="entry name" value="GDHRDH"/>
</dbReference>
<dbReference type="EMBL" id="LAEV01001250">
    <property type="protein sequence ID" value="KKA28616.1"/>
    <property type="molecule type" value="Genomic_DNA"/>
</dbReference>
<comment type="subunit">
    <text evidence="4">Monomer.</text>
</comment>
<dbReference type="Pfam" id="PF01575">
    <property type="entry name" value="MaoC_dehydratas"/>
    <property type="match status" value="1"/>
</dbReference>
<comment type="catalytic activity">
    <reaction evidence="16">
        <text>a (3R)-3-hydroxyacyl-CoA = a (2E)-enoyl-CoA + H2O</text>
        <dbReference type="Rhea" id="RHEA:26526"/>
        <dbReference type="ChEBI" id="CHEBI:15377"/>
        <dbReference type="ChEBI" id="CHEBI:57319"/>
        <dbReference type="ChEBI" id="CHEBI:58856"/>
        <dbReference type="EC" id="4.2.1.119"/>
    </reaction>
</comment>
<dbReference type="Gene3D" id="3.40.50.720">
    <property type="entry name" value="NAD(P)-binding Rossmann-like Domain"/>
    <property type="match status" value="2"/>
</dbReference>
<dbReference type="Proteomes" id="UP000033483">
    <property type="component" value="Unassembled WGS sequence"/>
</dbReference>
<reference evidence="23 24" key="1">
    <citation type="submission" date="2015-03" db="EMBL/GenBank/DDBJ databases">
        <authorList>
            <person name="Radwan O."/>
            <person name="Al-Naeli F.A."/>
            <person name="Rendon G.A."/>
            <person name="Fields C."/>
        </authorList>
    </citation>
    <scope>NUCLEOTIDE SEQUENCE [LARGE SCALE GENOMIC DNA]</scope>
    <source>
        <strain evidence="23">CR-DP1</strain>
    </source>
</reference>
<evidence type="ECO:0000256" key="14">
    <source>
        <dbReference type="ARBA" id="ARBA00023239"/>
    </source>
</evidence>
<keyword evidence="12" id="KW-0576">Peroxisome</keyword>
<dbReference type="OrthoDB" id="3592703at2759"/>
<comment type="function">
    <text evidence="18">Second trifunctional enzyme acting on the beta-oxidation pathway for fatty acids, possessing hydratase-dehydrogenase-epimerase activities. Converts trans-2-enoyl-CoA via D-3-hydroxyacyl-CoA to 3-ketoacyl-CoA.</text>
</comment>
<dbReference type="PROSITE" id="PS00061">
    <property type="entry name" value="ADH_SHORT"/>
    <property type="match status" value="1"/>
</dbReference>
<evidence type="ECO:0000256" key="15">
    <source>
        <dbReference type="ARBA" id="ARBA00023268"/>
    </source>
</evidence>
<dbReference type="SUPFAM" id="SSF54637">
    <property type="entry name" value="Thioesterase/thiol ester dehydrase-isomerase"/>
    <property type="match status" value="2"/>
</dbReference>
<dbReference type="InterPro" id="IPR057326">
    <property type="entry name" value="KR_dom"/>
</dbReference>
<name>A0A0F4ZER9_9PEZI</name>
<sequence>MSELRFDGQVVVVTGAGGGLGKAYATFFASRGASVVVNDLGVSFKGEGTSSKAADVVVNEIKAAGGKAVANYDSVENGERIIDTAIQAFGRIDILINNAGILRDISFKNMKDTDWDLIMKVHVKGAYKCARAAWPHFRKQKYGRVINTASAAGLFGSFGQTNYSAAKLAMVGFTETLAKEGLKYNILCNVIAPIAASRMTETVMPPDLLKHLGPEWVVPLVAVLVHKNNEETGGIFEVGGGHVAKLRWERSSGLLLKADESYTPGAVLQNWKKVTDFSAPQYPSGPNDFITLLEDSMKMPSAPPAEKLDFTGKVVLITGAGAGIGRIYALAFAKHGASIVVNDLVNPESVVEEIKKLGGKAVGVKASAEDGDVVVKAAIDTFGRIDIVVNNAGILRDKAFSNMDENMWDSVMNVHLRGTYKITKAAWPYFLKQKYGRVLNTTSTSGIYGNFGQANYSAAKCGILGFSRALALEGAKYNIYCNTIAPNAGTAMTKTILPEELVQAFKPDYIAPLVLALCSDKCPTPTGGLYEVGSGWCGQTRWQRTGGHGFPVDTPLTPEAIASQWEKITNFDDGRADHPFKAQDSVEKMIANMQNAKSESSDDGKVDYLKVIEKVKATKPIDTEYKFEERDVMLYNIGVGAKRTELKYVFEGADNFQALPTFGVIPPFNVQNTFTFDEIVPNFNPMMLLHGEQYLEIKKFPIPTSGTLISRSKLLEVVDKGNAALAKTGVTTINKATGEEVFYNESTVFLRGCGGFGGQRKPADRGASTAPNKPPARAPDAIVESKTTDDQAAIYRLSGDYNPLHIDPEFAKVGGFKMPILHGLCSFGVAGKAVFERYGAFKNIKVRFAGTVNPGQTLVTEMWKEGNKIVFQTKVKETGKMAIGGAAAELVAAPKTKI</sequence>
<dbReference type="GO" id="GO:0005777">
    <property type="term" value="C:peroxisome"/>
    <property type="evidence" value="ECO:0007669"/>
    <property type="project" value="UniProtKB-SubCell"/>
</dbReference>
<proteinExistence type="inferred from homology"/>
<dbReference type="GO" id="GO:0016853">
    <property type="term" value="F:isomerase activity"/>
    <property type="evidence" value="ECO:0007669"/>
    <property type="project" value="UniProtKB-KW"/>
</dbReference>
<evidence type="ECO:0000256" key="11">
    <source>
        <dbReference type="ARBA" id="ARBA00023098"/>
    </source>
</evidence>
<evidence type="ECO:0000256" key="21">
    <source>
        <dbReference type="SAM" id="MobiDB-lite"/>
    </source>
</evidence>
<keyword evidence="14" id="KW-0456">Lyase</keyword>
<keyword evidence="10" id="KW-0560">Oxidoreductase</keyword>
<evidence type="ECO:0000256" key="9">
    <source>
        <dbReference type="ARBA" id="ARBA00022857"/>
    </source>
</evidence>
<comment type="pathway">
    <text evidence="2">Lipid metabolism; fatty acid beta-oxidation.</text>
</comment>
<evidence type="ECO:0000256" key="3">
    <source>
        <dbReference type="ARBA" id="ARBA00006484"/>
    </source>
</evidence>
<evidence type="ECO:0000256" key="7">
    <source>
        <dbReference type="ARBA" id="ARBA00022737"/>
    </source>
</evidence>
<dbReference type="EC" id="1.1.1.n12" evidence="5"/>
<dbReference type="EC" id="4.2.1.119" evidence="6"/>
<evidence type="ECO:0000256" key="12">
    <source>
        <dbReference type="ARBA" id="ARBA00023140"/>
    </source>
</evidence>
<evidence type="ECO:0000256" key="4">
    <source>
        <dbReference type="ARBA" id="ARBA00011245"/>
    </source>
</evidence>
<evidence type="ECO:0000256" key="13">
    <source>
        <dbReference type="ARBA" id="ARBA00023235"/>
    </source>
</evidence>
<evidence type="ECO:0000256" key="10">
    <source>
        <dbReference type="ARBA" id="ARBA00023002"/>
    </source>
</evidence>
<comment type="catalytic activity">
    <reaction evidence="17">
        <text>a (3R)-3-hydroxyacyl-CoA + NAD(+) = a 3-oxoacyl-CoA + NADH + H(+)</text>
        <dbReference type="Rhea" id="RHEA:32711"/>
        <dbReference type="ChEBI" id="CHEBI:15378"/>
        <dbReference type="ChEBI" id="CHEBI:57319"/>
        <dbReference type="ChEBI" id="CHEBI:57540"/>
        <dbReference type="ChEBI" id="CHEBI:57945"/>
        <dbReference type="ChEBI" id="CHEBI:90726"/>
        <dbReference type="EC" id="1.1.1.n12"/>
    </reaction>
</comment>
<keyword evidence="24" id="KW-1185">Reference proteome</keyword>
<dbReference type="InterPro" id="IPR002347">
    <property type="entry name" value="SDR_fam"/>
</dbReference>
<dbReference type="InterPro" id="IPR051687">
    <property type="entry name" value="Peroxisomal_Beta-Oxidation"/>
</dbReference>
<evidence type="ECO:0000256" key="8">
    <source>
        <dbReference type="ARBA" id="ARBA00022832"/>
    </source>
</evidence>
<dbReference type="SMART" id="SM00822">
    <property type="entry name" value="PKS_KR"/>
    <property type="match status" value="1"/>
</dbReference>
<dbReference type="PANTHER" id="PTHR45024:SF2">
    <property type="entry name" value="SCP2 DOMAIN-CONTAINING PROTEIN"/>
    <property type="match status" value="1"/>
</dbReference>
<evidence type="ECO:0000313" key="24">
    <source>
        <dbReference type="Proteomes" id="UP000033483"/>
    </source>
</evidence>
<dbReference type="Pfam" id="PF00106">
    <property type="entry name" value="adh_short"/>
    <property type="match status" value="2"/>
</dbReference>
<evidence type="ECO:0000256" key="1">
    <source>
        <dbReference type="ARBA" id="ARBA00004275"/>
    </source>
</evidence>
<evidence type="ECO:0000256" key="17">
    <source>
        <dbReference type="ARBA" id="ARBA00052025"/>
    </source>
</evidence>
<accession>A0A0F4ZER9</accession>
<dbReference type="GO" id="GO:0018812">
    <property type="term" value="F:3-hydroxyacyl-CoA dehydratase activity"/>
    <property type="evidence" value="ECO:0007669"/>
    <property type="project" value="UniProtKB-EC"/>
</dbReference>
<dbReference type="AlphaFoldDB" id="A0A0F4ZER9"/>
<keyword evidence="8" id="KW-0276">Fatty acid metabolism</keyword>
<keyword evidence="11" id="KW-0443">Lipid metabolism</keyword>
<dbReference type="GO" id="GO:0006635">
    <property type="term" value="P:fatty acid beta-oxidation"/>
    <property type="evidence" value="ECO:0007669"/>
    <property type="project" value="UniProtKB-UniPathway"/>
</dbReference>
<dbReference type="InterPro" id="IPR036291">
    <property type="entry name" value="NAD(P)-bd_dom_sf"/>
</dbReference>
<dbReference type="InterPro" id="IPR020904">
    <property type="entry name" value="Sc_DH/Rdtase_CS"/>
</dbReference>
<comment type="subcellular location">
    <subcellularLocation>
        <location evidence="1">Peroxisome</location>
    </subcellularLocation>
</comment>
<dbReference type="FunFam" id="3.40.50.720:FF:000410">
    <property type="entry name" value="Peroxisomal multifunctional beta-oxidation protein"/>
    <property type="match status" value="1"/>
</dbReference>
<feature type="domain" description="Ketoreductase" evidence="22">
    <location>
        <begin position="313"/>
        <end position="491"/>
    </location>
</feature>
<dbReference type="FunFam" id="3.40.50.720:FF:000185">
    <property type="entry name" value="peroxisomal multifunctional enzyme type 2"/>
    <property type="match status" value="1"/>
</dbReference>
<dbReference type="InterPro" id="IPR002539">
    <property type="entry name" value="MaoC-like_dom"/>
</dbReference>
<dbReference type="GO" id="GO:0016491">
    <property type="term" value="F:oxidoreductase activity"/>
    <property type="evidence" value="ECO:0007669"/>
    <property type="project" value="UniProtKB-KW"/>
</dbReference>
<dbReference type="UniPathway" id="UPA00659"/>
<gene>
    <name evidence="23" type="ORF">TD95_005327</name>
</gene>
<keyword evidence="7" id="KW-0677">Repeat</keyword>
<protein>
    <recommendedName>
        <fullName evidence="19">Peroxisomal hydratase-dehydrogenase-epimerase</fullName>
        <ecNumber evidence="5">1.1.1.n12</ecNumber>
        <ecNumber evidence="6">4.2.1.119</ecNumber>
    </recommendedName>
    <alternativeName>
        <fullName evidence="20">Multifunctional beta-oxidation protein</fullName>
    </alternativeName>
</protein>
<evidence type="ECO:0000256" key="18">
    <source>
        <dbReference type="ARBA" id="ARBA00055743"/>
    </source>
</evidence>
<keyword evidence="13" id="KW-0413">Isomerase</keyword>
<evidence type="ECO:0000256" key="20">
    <source>
        <dbReference type="ARBA" id="ARBA00081853"/>
    </source>
</evidence>
<organism evidence="23 24">
    <name type="scientific">Thielaviopsis punctulata</name>
    <dbReference type="NCBI Taxonomy" id="72032"/>
    <lineage>
        <taxon>Eukaryota</taxon>
        <taxon>Fungi</taxon>
        <taxon>Dikarya</taxon>
        <taxon>Ascomycota</taxon>
        <taxon>Pezizomycotina</taxon>
        <taxon>Sordariomycetes</taxon>
        <taxon>Hypocreomycetidae</taxon>
        <taxon>Microascales</taxon>
        <taxon>Ceratocystidaceae</taxon>
        <taxon>Thielaviopsis</taxon>
    </lineage>
</organism>
<keyword evidence="15" id="KW-0511">Multifunctional enzyme</keyword>
<feature type="region of interest" description="Disordered" evidence="21">
    <location>
        <begin position="758"/>
        <end position="781"/>
    </location>
</feature>
<dbReference type="InterPro" id="IPR054357">
    <property type="entry name" value="MFE-2_N"/>
</dbReference>
<evidence type="ECO:0000256" key="19">
    <source>
        <dbReference type="ARBA" id="ARBA00073871"/>
    </source>
</evidence>
<dbReference type="CDD" id="cd05353">
    <property type="entry name" value="hydroxyacyl-CoA-like_DH_SDR_c-like"/>
    <property type="match status" value="2"/>
</dbReference>
<comment type="similarity">
    <text evidence="3">Belongs to the short-chain dehydrogenases/reductases (SDR) family.</text>
</comment>
<dbReference type="SUPFAM" id="SSF51735">
    <property type="entry name" value="NAD(P)-binding Rossmann-fold domains"/>
    <property type="match status" value="2"/>
</dbReference>
<comment type="caution">
    <text evidence="23">The sequence shown here is derived from an EMBL/GenBank/DDBJ whole genome shotgun (WGS) entry which is preliminary data.</text>
</comment>
<evidence type="ECO:0000256" key="6">
    <source>
        <dbReference type="ARBA" id="ARBA00013156"/>
    </source>
</evidence>
<evidence type="ECO:0000256" key="16">
    <source>
        <dbReference type="ARBA" id="ARBA00029334"/>
    </source>
</evidence>
<dbReference type="PRINTS" id="PR00080">
    <property type="entry name" value="SDRFAMILY"/>
</dbReference>
<dbReference type="CDD" id="cd03448">
    <property type="entry name" value="HDE_HSD"/>
    <property type="match status" value="1"/>
</dbReference>
<evidence type="ECO:0000256" key="5">
    <source>
        <dbReference type="ARBA" id="ARBA00012456"/>
    </source>
</evidence>
<evidence type="ECO:0000259" key="22">
    <source>
        <dbReference type="SMART" id="SM00822"/>
    </source>
</evidence>